<comment type="similarity">
    <text evidence="1">Belongs to the CdaR family.</text>
</comment>
<dbReference type="Pfam" id="PF17853">
    <property type="entry name" value="GGDEF_2"/>
    <property type="match status" value="1"/>
</dbReference>
<dbReference type="InterPro" id="IPR051448">
    <property type="entry name" value="CdaR-like_regulators"/>
</dbReference>
<evidence type="ECO:0000259" key="3">
    <source>
        <dbReference type="Pfam" id="PF13556"/>
    </source>
</evidence>
<feature type="domain" description="Putative sugar diacid recognition" evidence="2">
    <location>
        <begin position="6"/>
        <end position="139"/>
    </location>
</feature>
<dbReference type="InterPro" id="IPR008599">
    <property type="entry name" value="Diacid_rec"/>
</dbReference>
<feature type="domain" description="CdaR GGDEF-like" evidence="4">
    <location>
        <begin position="147"/>
        <end position="263"/>
    </location>
</feature>
<dbReference type="InterPro" id="IPR042070">
    <property type="entry name" value="PucR_C-HTH_sf"/>
</dbReference>
<sequence>MPTSYLKEDTARQIVQRTMSIIDYSVNVMNEYGVIIASGDPRRLHQRHEGAVLALTENRMVMIDEAVAGRLKGVKPGINLPIIFRQRMVGVIGISGEPDKVQAYAELVRMAAELILEQAEMLEQNQWEKRYREQLTSQLIAQQGSAASVASMAAYLGLDLTLPRIALIVSLREQEHTQQRDLVEILSNHSRETLVTLHGFERVVVLLPLNLAHSDDREVTARKALRKLYALLQPRFSLNIYVGGIFDGLDGLQRSYLSAQAMQETALRQKLTQPVMFYQDHFLTVLLNDFAGSWQAGELSSAWQTLRQADTKDVLCHTLRCYFVQNCDLSQTSKQLHIHVNTLRYRLQKIEAITALKINELSSIIQLYIGMKIER</sequence>
<dbReference type="GeneID" id="57974729"/>
<dbReference type="PANTHER" id="PTHR33744">
    <property type="entry name" value="CARBOHYDRATE DIACID REGULATOR"/>
    <property type="match status" value="1"/>
</dbReference>
<dbReference type="Proteomes" id="UP000001971">
    <property type="component" value="Chromosome"/>
</dbReference>
<protein>
    <submittedName>
        <fullName evidence="5">Transcriptional regulator, CdaR family</fullName>
    </submittedName>
</protein>
<evidence type="ECO:0000313" key="5">
    <source>
        <dbReference type="EMBL" id="ABG15768.1"/>
    </source>
</evidence>
<evidence type="ECO:0000259" key="2">
    <source>
        <dbReference type="Pfam" id="PF05651"/>
    </source>
</evidence>
<proteinExistence type="inferred from homology"/>
<dbReference type="PATRIC" id="fig|360102.15.peg.2694"/>
<accession>A0A0E1NUD6</accession>
<dbReference type="EMBL" id="CP000308">
    <property type="protein sequence ID" value="ABG15768.1"/>
    <property type="molecule type" value="Genomic_DNA"/>
</dbReference>
<organism evidence="5 6">
    <name type="scientific">Yersinia pestis bv. Antiqua (strain Antiqua)</name>
    <dbReference type="NCBI Taxonomy" id="360102"/>
    <lineage>
        <taxon>Bacteria</taxon>
        <taxon>Pseudomonadati</taxon>
        <taxon>Pseudomonadota</taxon>
        <taxon>Gammaproteobacteria</taxon>
        <taxon>Enterobacterales</taxon>
        <taxon>Yersiniaceae</taxon>
        <taxon>Yersinia</taxon>
    </lineage>
</organism>
<dbReference type="PANTHER" id="PTHR33744:SF15">
    <property type="entry name" value="CARBOHYDRATE DIACID REGULATOR"/>
    <property type="match status" value="1"/>
</dbReference>
<evidence type="ECO:0000313" key="6">
    <source>
        <dbReference type="Proteomes" id="UP000001971"/>
    </source>
</evidence>
<gene>
    <name evidence="5" type="ordered locus">YPA_3806</name>
</gene>
<name>A0A0E1NUD6_YERPA</name>
<dbReference type="AlphaFoldDB" id="A0A0E1NUD6"/>
<dbReference type="KEGG" id="ypa:YPA_3806"/>
<dbReference type="HOGENOM" id="CLU_043769_1_1_6"/>
<dbReference type="InterPro" id="IPR025736">
    <property type="entry name" value="PucR_C-HTH_dom"/>
</dbReference>
<evidence type="ECO:0000259" key="4">
    <source>
        <dbReference type="Pfam" id="PF17853"/>
    </source>
</evidence>
<evidence type="ECO:0000256" key="1">
    <source>
        <dbReference type="ARBA" id="ARBA00006754"/>
    </source>
</evidence>
<feature type="domain" description="PucR C-terminal helix-turn-helix" evidence="3">
    <location>
        <begin position="315"/>
        <end position="373"/>
    </location>
</feature>
<dbReference type="Pfam" id="PF05651">
    <property type="entry name" value="Diacid_rec"/>
    <property type="match status" value="1"/>
</dbReference>
<dbReference type="Pfam" id="PF13556">
    <property type="entry name" value="HTH_30"/>
    <property type="match status" value="1"/>
</dbReference>
<dbReference type="Gene3D" id="1.10.10.2840">
    <property type="entry name" value="PucR C-terminal helix-turn-helix domain"/>
    <property type="match status" value="1"/>
</dbReference>
<reference evidence="5 6" key="1">
    <citation type="journal article" date="2006" name="J. Bacteriol.">
        <title>Complete genome sequence of Yersinia pestis strains Antiqua and Nepal516: evidence of gene reduction in an emerging pathogen.</title>
        <authorList>
            <person name="Chain P.S."/>
            <person name="Hu P."/>
            <person name="Malfatti S.A."/>
            <person name="Radnedge L."/>
            <person name="Larimer F."/>
            <person name="Vergez L.M."/>
            <person name="Worsham P."/>
            <person name="Chu M.C."/>
            <person name="Andersen G.L."/>
        </authorList>
    </citation>
    <scope>NUCLEOTIDE SEQUENCE [LARGE SCALE GENOMIC DNA]</scope>
    <source>
        <strain evidence="5 6">Antiqua</strain>
    </source>
</reference>
<dbReference type="InterPro" id="IPR041522">
    <property type="entry name" value="CdaR_GGDEF"/>
</dbReference>
<dbReference type="RefSeq" id="WP_002209535.1">
    <property type="nucleotide sequence ID" value="NC_008150.1"/>
</dbReference>